<comment type="caution">
    <text evidence="2">The sequence shown here is derived from an EMBL/GenBank/DDBJ whole genome shotgun (WGS) entry which is preliminary data.</text>
</comment>
<feature type="non-terminal residue" evidence="2">
    <location>
        <position position="85"/>
    </location>
</feature>
<dbReference type="AlphaFoldDB" id="A0A4V2E1F5"/>
<dbReference type="Pfam" id="PF00550">
    <property type="entry name" value="PP-binding"/>
    <property type="match status" value="1"/>
</dbReference>
<sequence>DVCRLCVELLNVERAGCGDNFFALGGHSLLAVRMMSELQNKGYKLDALMIFQSINLGSLAAQLTRDTQDAEFVVPENRIVAGSEQ</sequence>
<proteinExistence type="predicted"/>
<reference evidence="2 3" key="1">
    <citation type="submission" date="2018-01" db="EMBL/GenBank/DDBJ databases">
        <title>Co-occurrence of chitin degradation, pigmentation and bioactivity in marine Pseudoalteromonas.</title>
        <authorList>
            <person name="Paulsen S."/>
            <person name="Gram L."/>
            <person name="Machado H."/>
        </authorList>
    </citation>
    <scope>NUCLEOTIDE SEQUENCE [LARGE SCALE GENOMIC DNA]</scope>
    <source>
        <strain evidence="2 3">S1946</strain>
    </source>
</reference>
<dbReference type="InterPro" id="IPR009081">
    <property type="entry name" value="PP-bd_ACP"/>
</dbReference>
<evidence type="ECO:0000313" key="3">
    <source>
        <dbReference type="Proteomes" id="UP000292345"/>
    </source>
</evidence>
<dbReference type="Gene3D" id="1.10.1200.10">
    <property type="entry name" value="ACP-like"/>
    <property type="match status" value="1"/>
</dbReference>
<protein>
    <recommendedName>
        <fullName evidence="1">Carrier domain-containing protein</fullName>
    </recommendedName>
</protein>
<dbReference type="SUPFAM" id="SSF47336">
    <property type="entry name" value="ACP-like"/>
    <property type="match status" value="1"/>
</dbReference>
<feature type="domain" description="Carrier" evidence="1">
    <location>
        <begin position="1"/>
        <end position="67"/>
    </location>
</feature>
<dbReference type="RefSeq" id="WP_130246565.1">
    <property type="nucleotide sequence ID" value="NZ_PPUZ01000179.1"/>
</dbReference>
<organism evidence="2 3">
    <name type="scientific">Pseudoalteromonas rubra</name>
    <dbReference type="NCBI Taxonomy" id="43658"/>
    <lineage>
        <taxon>Bacteria</taxon>
        <taxon>Pseudomonadati</taxon>
        <taxon>Pseudomonadota</taxon>
        <taxon>Gammaproteobacteria</taxon>
        <taxon>Alteromonadales</taxon>
        <taxon>Pseudoalteromonadaceae</taxon>
        <taxon>Pseudoalteromonas</taxon>
    </lineage>
</organism>
<dbReference type="EMBL" id="PPUZ01000179">
    <property type="protein sequence ID" value="RZM68969.1"/>
    <property type="molecule type" value="Genomic_DNA"/>
</dbReference>
<gene>
    <name evidence="2" type="ORF">C3B51_23560</name>
</gene>
<dbReference type="InterPro" id="IPR036736">
    <property type="entry name" value="ACP-like_sf"/>
</dbReference>
<evidence type="ECO:0000259" key="1">
    <source>
        <dbReference type="PROSITE" id="PS50075"/>
    </source>
</evidence>
<name>A0A4V2E1F5_9GAMM</name>
<dbReference type="Proteomes" id="UP000292345">
    <property type="component" value="Unassembled WGS sequence"/>
</dbReference>
<accession>A0A4V2E1F5</accession>
<feature type="non-terminal residue" evidence="2">
    <location>
        <position position="1"/>
    </location>
</feature>
<evidence type="ECO:0000313" key="2">
    <source>
        <dbReference type="EMBL" id="RZM68969.1"/>
    </source>
</evidence>
<dbReference type="PROSITE" id="PS50075">
    <property type="entry name" value="CARRIER"/>
    <property type="match status" value="1"/>
</dbReference>